<dbReference type="OrthoDB" id="2962993at2759"/>
<feature type="transmembrane region" description="Helical" evidence="6">
    <location>
        <begin position="285"/>
        <end position="311"/>
    </location>
</feature>
<dbReference type="PROSITE" id="PS50850">
    <property type="entry name" value="MFS"/>
    <property type="match status" value="1"/>
</dbReference>
<dbReference type="EMBL" id="KZ819199">
    <property type="protein sequence ID" value="PWY98225.1"/>
    <property type="molecule type" value="Genomic_DNA"/>
</dbReference>
<evidence type="ECO:0000256" key="3">
    <source>
        <dbReference type="ARBA" id="ARBA00022692"/>
    </source>
</evidence>
<dbReference type="InterPro" id="IPR036259">
    <property type="entry name" value="MFS_trans_sf"/>
</dbReference>
<evidence type="ECO:0000256" key="5">
    <source>
        <dbReference type="ARBA" id="ARBA00023136"/>
    </source>
</evidence>
<feature type="transmembrane region" description="Helical" evidence="6">
    <location>
        <begin position="358"/>
        <end position="377"/>
    </location>
</feature>
<accession>A0A317XJ00</accession>
<dbReference type="GO" id="GO:0022857">
    <property type="term" value="F:transmembrane transporter activity"/>
    <property type="evidence" value="ECO:0007669"/>
    <property type="project" value="InterPro"/>
</dbReference>
<keyword evidence="5 6" id="KW-0472">Membrane</keyword>
<gene>
    <name evidence="8" type="ORF">BCV70DRAFT_35748</name>
</gene>
<feature type="transmembrane region" description="Helical" evidence="6">
    <location>
        <begin position="417"/>
        <end position="439"/>
    </location>
</feature>
<feature type="transmembrane region" description="Helical" evidence="6">
    <location>
        <begin position="331"/>
        <end position="351"/>
    </location>
</feature>
<reference evidence="8 9" key="1">
    <citation type="journal article" date="2018" name="Mol. Biol. Evol.">
        <title>Broad Genomic Sampling Reveals a Smut Pathogenic Ancestry of the Fungal Clade Ustilaginomycotina.</title>
        <authorList>
            <person name="Kijpornyongpan T."/>
            <person name="Mondo S.J."/>
            <person name="Barry K."/>
            <person name="Sandor L."/>
            <person name="Lee J."/>
            <person name="Lipzen A."/>
            <person name="Pangilinan J."/>
            <person name="LaButti K."/>
            <person name="Hainaut M."/>
            <person name="Henrissat B."/>
            <person name="Grigoriev I.V."/>
            <person name="Spatafora J.W."/>
            <person name="Aime M.C."/>
        </authorList>
    </citation>
    <scope>NUCLEOTIDE SEQUENCE [LARGE SCALE GENOMIC DNA]</scope>
    <source>
        <strain evidence="8 9">MCA 3645</strain>
    </source>
</reference>
<feature type="transmembrane region" description="Helical" evidence="6">
    <location>
        <begin position="221"/>
        <end position="240"/>
    </location>
</feature>
<feature type="transmembrane region" description="Helical" evidence="6">
    <location>
        <begin position="53"/>
        <end position="74"/>
    </location>
</feature>
<dbReference type="PANTHER" id="PTHR43791:SF48">
    <property type="entry name" value="TRANSPORTER, PUTATIVE (AFU_ORTHOLOGUE AFUA_4G01000)-RELATED"/>
    <property type="match status" value="1"/>
</dbReference>
<feature type="transmembrane region" description="Helical" evidence="6">
    <location>
        <begin position="151"/>
        <end position="173"/>
    </location>
</feature>
<keyword evidence="9" id="KW-1185">Reference proteome</keyword>
<evidence type="ECO:0000313" key="9">
    <source>
        <dbReference type="Proteomes" id="UP000246740"/>
    </source>
</evidence>
<comment type="subcellular location">
    <subcellularLocation>
        <location evidence="1">Membrane</location>
        <topology evidence="1">Multi-pass membrane protein</topology>
    </subcellularLocation>
</comment>
<dbReference type="InterPro" id="IPR011701">
    <property type="entry name" value="MFS"/>
</dbReference>
<evidence type="ECO:0000259" key="7">
    <source>
        <dbReference type="PROSITE" id="PS50850"/>
    </source>
</evidence>
<feature type="transmembrane region" description="Helical" evidence="6">
    <location>
        <begin position="185"/>
        <end position="209"/>
    </location>
</feature>
<dbReference type="Gene3D" id="1.20.1250.20">
    <property type="entry name" value="MFS general substrate transporter like domains"/>
    <property type="match status" value="2"/>
</dbReference>
<feature type="transmembrane region" description="Helical" evidence="6">
    <location>
        <begin position="126"/>
        <end position="145"/>
    </location>
</feature>
<evidence type="ECO:0000256" key="2">
    <source>
        <dbReference type="ARBA" id="ARBA00022448"/>
    </source>
</evidence>
<dbReference type="FunCoup" id="A0A317XJ00">
    <property type="interactions" value="22"/>
</dbReference>
<dbReference type="PANTHER" id="PTHR43791">
    <property type="entry name" value="PERMEASE-RELATED"/>
    <property type="match status" value="1"/>
</dbReference>
<feature type="domain" description="Major facilitator superfamily (MFS) profile" evidence="7">
    <location>
        <begin position="57"/>
        <end position="476"/>
    </location>
</feature>
<keyword evidence="2" id="KW-0813">Transport</keyword>
<evidence type="ECO:0000256" key="1">
    <source>
        <dbReference type="ARBA" id="ARBA00004141"/>
    </source>
</evidence>
<dbReference type="InParanoid" id="A0A317XJ00"/>
<dbReference type="InterPro" id="IPR020846">
    <property type="entry name" value="MFS_dom"/>
</dbReference>
<dbReference type="STRING" id="1882483.A0A317XJ00"/>
<proteinExistence type="predicted"/>
<sequence length="509" mass="55791">MSAYPNTPPDMETASSDEKHITHEAGAPSALYATEKNPQHFDPKVVARIRRKIDFAIVPIVALLYLFCFIDRANIGNARIAGFERDLGMNPRSYQYNIVLTSFYVAYTVFEIPSTALTKILGPGRWIPAMTFMFGLLSMVMAFVHSYGAAIAVRFLLGIAEAGMLPSIAYYLSRWYTKDELTLRLGLYILTAPSAGAFGGLLASGILKIRGIGSVRTWEQIFLIEGIITIGIAVIGYFLMTDSIRTARFLTEEEKEIAENRLKAEMVGQPHLVDKAKRNMLFKGILSPTSLACALMFLFDNIVVQGIAVFLPTIVRGLYPAPRYTVIRQQLLTVPPNVAGAFAVLIIAYSASKFRVRSVLVFISALFMLTGYAMFLGSTNLNVRYAAAFVTCMGAFAQGALLPAWAAANTNNDTERAGAIGSVVMAGNLGGLISTWTYLPKDAPNYVPGNALNVAGGSAIAIISVLLVLWQRWENRQRDAGRRSHRLEGLSTAEIELLGSSHPDFRLRY</sequence>
<protein>
    <submittedName>
        <fullName evidence="8">MFS general substrate transporter</fullName>
    </submittedName>
</protein>
<dbReference type="SUPFAM" id="SSF103473">
    <property type="entry name" value="MFS general substrate transporter"/>
    <property type="match status" value="1"/>
</dbReference>
<organism evidence="8 9">
    <name type="scientific">Testicularia cyperi</name>
    <dbReference type="NCBI Taxonomy" id="1882483"/>
    <lineage>
        <taxon>Eukaryota</taxon>
        <taxon>Fungi</taxon>
        <taxon>Dikarya</taxon>
        <taxon>Basidiomycota</taxon>
        <taxon>Ustilaginomycotina</taxon>
        <taxon>Ustilaginomycetes</taxon>
        <taxon>Ustilaginales</taxon>
        <taxon>Anthracoideaceae</taxon>
        <taxon>Testicularia</taxon>
    </lineage>
</organism>
<dbReference type="Proteomes" id="UP000246740">
    <property type="component" value="Unassembled WGS sequence"/>
</dbReference>
<feature type="transmembrane region" description="Helical" evidence="6">
    <location>
        <begin position="94"/>
        <end position="114"/>
    </location>
</feature>
<name>A0A317XJ00_9BASI</name>
<keyword evidence="4 6" id="KW-1133">Transmembrane helix</keyword>
<feature type="transmembrane region" description="Helical" evidence="6">
    <location>
        <begin position="451"/>
        <end position="470"/>
    </location>
</feature>
<keyword evidence="3 6" id="KW-0812">Transmembrane</keyword>
<dbReference type="AlphaFoldDB" id="A0A317XJ00"/>
<evidence type="ECO:0000256" key="4">
    <source>
        <dbReference type="ARBA" id="ARBA00022989"/>
    </source>
</evidence>
<feature type="transmembrane region" description="Helical" evidence="6">
    <location>
        <begin position="383"/>
        <end position="405"/>
    </location>
</feature>
<dbReference type="FunFam" id="1.20.1250.20:FF:000013">
    <property type="entry name" value="MFS general substrate transporter"/>
    <property type="match status" value="1"/>
</dbReference>
<dbReference type="GO" id="GO:0016020">
    <property type="term" value="C:membrane"/>
    <property type="evidence" value="ECO:0007669"/>
    <property type="project" value="UniProtKB-SubCell"/>
</dbReference>
<dbReference type="FunFam" id="1.20.1250.20:FF:000018">
    <property type="entry name" value="MFS transporter permease"/>
    <property type="match status" value="1"/>
</dbReference>
<evidence type="ECO:0000313" key="8">
    <source>
        <dbReference type="EMBL" id="PWY98225.1"/>
    </source>
</evidence>
<evidence type="ECO:0000256" key="6">
    <source>
        <dbReference type="SAM" id="Phobius"/>
    </source>
</evidence>
<dbReference type="Pfam" id="PF07690">
    <property type="entry name" value="MFS_1"/>
    <property type="match status" value="1"/>
</dbReference>